<organism evidence="2 3">
    <name type="scientific">Vibrio amylolyticus</name>
    <dbReference type="NCBI Taxonomy" id="2847292"/>
    <lineage>
        <taxon>Bacteria</taxon>
        <taxon>Pseudomonadati</taxon>
        <taxon>Pseudomonadota</taxon>
        <taxon>Gammaproteobacteria</taxon>
        <taxon>Vibrionales</taxon>
        <taxon>Vibrionaceae</taxon>
        <taxon>Vibrio</taxon>
    </lineage>
</organism>
<sequence>MNHLSFYWLPDNKEALLKSIESEFSDLIAHSVSTGKITLPPISEVVLRIQSLCTKDSTEIIDIADCLLEDPGLAAIVIRVANSVIFNRRNITCTDLFTAVSRLGILRVRDIVTAQAIEQLKHTVSLSKECNRILVRSAATSRELAATMVMVAKSFKEIQPKTYKYLEVEKALLSGLIADIGLFCMVNEYHQYLENGNYLDINIALQIFDSQCSDSSRLVLTSWGFDLDFISVATNEEQGQNDDKPVNYLDIARIANHILLFRRQDDAIEDHFVEFDTTGADVLFKLSNLSEFDFNSQISAVINASGL</sequence>
<dbReference type="AlphaFoldDB" id="A0A9X2BFJ8"/>
<dbReference type="RefSeq" id="WP_248007010.1">
    <property type="nucleotide sequence ID" value="NZ_JAJHVV010000001.1"/>
</dbReference>
<dbReference type="SUPFAM" id="SSF109604">
    <property type="entry name" value="HD-domain/PDEase-like"/>
    <property type="match status" value="1"/>
</dbReference>
<evidence type="ECO:0000259" key="1">
    <source>
        <dbReference type="PROSITE" id="PS51833"/>
    </source>
</evidence>
<keyword evidence="3" id="KW-1185">Reference proteome</keyword>
<evidence type="ECO:0000313" key="2">
    <source>
        <dbReference type="EMBL" id="MCK6261891.1"/>
    </source>
</evidence>
<feature type="domain" description="HDOD" evidence="1">
    <location>
        <begin position="39"/>
        <end position="239"/>
    </location>
</feature>
<dbReference type="PANTHER" id="PTHR33525">
    <property type="match status" value="1"/>
</dbReference>
<dbReference type="EMBL" id="JAJHVV010000001">
    <property type="protein sequence ID" value="MCK6261891.1"/>
    <property type="molecule type" value="Genomic_DNA"/>
</dbReference>
<dbReference type="PROSITE" id="PS51833">
    <property type="entry name" value="HDOD"/>
    <property type="match status" value="1"/>
</dbReference>
<dbReference type="PANTHER" id="PTHR33525:SF3">
    <property type="entry name" value="RIBONUCLEASE Y"/>
    <property type="match status" value="1"/>
</dbReference>
<dbReference type="InterPro" id="IPR052340">
    <property type="entry name" value="RNase_Y/CdgJ"/>
</dbReference>
<dbReference type="Proteomes" id="UP001139559">
    <property type="component" value="Unassembled WGS sequence"/>
</dbReference>
<proteinExistence type="predicted"/>
<name>A0A9X2BFJ8_9VIBR</name>
<dbReference type="InterPro" id="IPR013976">
    <property type="entry name" value="HDOD"/>
</dbReference>
<reference evidence="2" key="1">
    <citation type="submission" date="2021-11" db="EMBL/GenBank/DDBJ databases">
        <title>Vibrio ZSDE26 sp. nov. and Vibrio ZSDZ34 sp. nov., isolated from coastal seawater in Qingdao.</title>
        <authorList>
            <person name="Zhang P."/>
        </authorList>
    </citation>
    <scope>NUCLEOTIDE SEQUENCE</scope>
    <source>
        <strain evidence="2">ZSDE26</strain>
    </source>
</reference>
<gene>
    <name evidence="2" type="ORF">KP803_01230</name>
</gene>
<comment type="caution">
    <text evidence="2">The sequence shown here is derived from an EMBL/GenBank/DDBJ whole genome shotgun (WGS) entry which is preliminary data.</text>
</comment>
<dbReference type="Gene3D" id="1.10.3210.10">
    <property type="entry name" value="Hypothetical protein af1432"/>
    <property type="match status" value="1"/>
</dbReference>
<accession>A0A9X2BFJ8</accession>
<protein>
    <submittedName>
        <fullName evidence="2">HDOD domain-containing protein</fullName>
    </submittedName>
</protein>
<evidence type="ECO:0000313" key="3">
    <source>
        <dbReference type="Proteomes" id="UP001139559"/>
    </source>
</evidence>
<dbReference type="Pfam" id="PF08668">
    <property type="entry name" value="HDOD"/>
    <property type="match status" value="1"/>
</dbReference>